<keyword evidence="2 5" id="KW-0238">DNA-binding</keyword>
<dbReference type="Pfam" id="PF00356">
    <property type="entry name" value="LacI"/>
    <property type="match status" value="1"/>
</dbReference>
<evidence type="ECO:0000313" key="6">
    <source>
        <dbReference type="Proteomes" id="UP001596215"/>
    </source>
</evidence>
<sequence length="341" mass="37394">MMADKITPARVSLEDVARLSGVSTATVSRVLNGSAIVRESRKTAVEKACKELGYVINRAARTLASRKSMTIGAVVPTLAIETFSRPIDAFQKIIHQQGYTLLLANSDFDMDTELNEVNKLLEYGVDALMLVGHTHHPQLWKRLQQHPIPCIQTFSIDPQRPAVGYDSILASQQLLQHLLALKHRHFAVIFGSPPSNDRLSERLEGIRQGLQHAGLSLAAENCIENAFTMNDARQAMFRLLDGPQPPTAVICGNDLLAFGAMRAAKERYLRIPNDISITGFNDYEFAEHLEHPLTTMRVDLAGIGRLAASYLLATLNGHPAESLSCVTPQLIIRGSTGSAPQ</sequence>
<keyword evidence="6" id="KW-1185">Reference proteome</keyword>
<dbReference type="Pfam" id="PF13377">
    <property type="entry name" value="Peripla_BP_3"/>
    <property type="match status" value="1"/>
</dbReference>
<keyword evidence="3" id="KW-0804">Transcription</keyword>
<evidence type="ECO:0000259" key="4">
    <source>
        <dbReference type="PROSITE" id="PS50932"/>
    </source>
</evidence>
<dbReference type="PRINTS" id="PR00036">
    <property type="entry name" value="HTHLACI"/>
</dbReference>
<evidence type="ECO:0000256" key="2">
    <source>
        <dbReference type="ARBA" id="ARBA00023125"/>
    </source>
</evidence>
<dbReference type="GO" id="GO:0003677">
    <property type="term" value="F:DNA binding"/>
    <property type="evidence" value="ECO:0007669"/>
    <property type="project" value="UniProtKB-KW"/>
</dbReference>
<proteinExistence type="predicted"/>
<dbReference type="PROSITE" id="PS00356">
    <property type="entry name" value="HTH_LACI_1"/>
    <property type="match status" value="1"/>
</dbReference>
<dbReference type="SUPFAM" id="SSF47413">
    <property type="entry name" value="lambda repressor-like DNA-binding domains"/>
    <property type="match status" value="1"/>
</dbReference>
<dbReference type="Proteomes" id="UP001596215">
    <property type="component" value="Unassembled WGS sequence"/>
</dbReference>
<keyword evidence="1" id="KW-0805">Transcription regulation</keyword>
<dbReference type="InterPro" id="IPR046335">
    <property type="entry name" value="LacI/GalR-like_sensor"/>
</dbReference>
<name>A0ABW1VKJ4_9GAMM</name>
<dbReference type="Gene3D" id="1.10.260.40">
    <property type="entry name" value="lambda repressor-like DNA-binding domains"/>
    <property type="match status" value="1"/>
</dbReference>
<dbReference type="InterPro" id="IPR010982">
    <property type="entry name" value="Lambda_DNA-bd_dom_sf"/>
</dbReference>
<gene>
    <name evidence="5" type="ORF">ACFP73_04930</name>
</gene>
<dbReference type="CDD" id="cd06273">
    <property type="entry name" value="PBP1_LacI-like"/>
    <property type="match status" value="1"/>
</dbReference>
<organism evidence="5 6">
    <name type="scientific">Tatumella punctata</name>
    <dbReference type="NCBI Taxonomy" id="399969"/>
    <lineage>
        <taxon>Bacteria</taxon>
        <taxon>Pseudomonadati</taxon>
        <taxon>Pseudomonadota</taxon>
        <taxon>Gammaproteobacteria</taxon>
        <taxon>Enterobacterales</taxon>
        <taxon>Erwiniaceae</taxon>
        <taxon>Tatumella</taxon>
    </lineage>
</organism>
<dbReference type="CDD" id="cd01392">
    <property type="entry name" value="HTH_LacI"/>
    <property type="match status" value="1"/>
</dbReference>
<dbReference type="InterPro" id="IPR000843">
    <property type="entry name" value="HTH_LacI"/>
</dbReference>
<feature type="domain" description="HTH lacI-type" evidence="4">
    <location>
        <begin position="11"/>
        <end position="65"/>
    </location>
</feature>
<accession>A0ABW1VKJ4</accession>
<evidence type="ECO:0000256" key="1">
    <source>
        <dbReference type="ARBA" id="ARBA00023015"/>
    </source>
</evidence>
<dbReference type="Gene3D" id="3.40.50.2300">
    <property type="match status" value="2"/>
</dbReference>
<dbReference type="EMBL" id="JBHSUC010000004">
    <property type="protein sequence ID" value="MFC6361444.1"/>
    <property type="molecule type" value="Genomic_DNA"/>
</dbReference>
<dbReference type="SMART" id="SM00354">
    <property type="entry name" value="HTH_LACI"/>
    <property type="match status" value="1"/>
</dbReference>
<dbReference type="PANTHER" id="PTHR30146:SF138">
    <property type="entry name" value="TRANSCRIPTIONAL REGULATORY PROTEIN"/>
    <property type="match status" value="1"/>
</dbReference>
<dbReference type="PROSITE" id="PS50932">
    <property type="entry name" value="HTH_LACI_2"/>
    <property type="match status" value="1"/>
</dbReference>
<protein>
    <submittedName>
        <fullName evidence="5">LacI family DNA-binding transcriptional regulator</fullName>
    </submittedName>
</protein>
<comment type="caution">
    <text evidence="5">The sequence shown here is derived from an EMBL/GenBank/DDBJ whole genome shotgun (WGS) entry which is preliminary data.</text>
</comment>
<reference evidence="6" key="1">
    <citation type="journal article" date="2019" name="Int. J. Syst. Evol. Microbiol.">
        <title>The Global Catalogue of Microorganisms (GCM) 10K type strain sequencing project: providing services to taxonomists for standard genome sequencing and annotation.</title>
        <authorList>
            <consortium name="The Broad Institute Genomics Platform"/>
            <consortium name="The Broad Institute Genome Sequencing Center for Infectious Disease"/>
            <person name="Wu L."/>
            <person name="Ma J."/>
        </authorList>
    </citation>
    <scope>NUCLEOTIDE SEQUENCE [LARGE SCALE GENOMIC DNA]</scope>
    <source>
        <strain evidence="6">CGMCC 4.1530</strain>
    </source>
</reference>
<dbReference type="SUPFAM" id="SSF53822">
    <property type="entry name" value="Periplasmic binding protein-like I"/>
    <property type="match status" value="1"/>
</dbReference>
<dbReference type="InterPro" id="IPR028082">
    <property type="entry name" value="Peripla_BP_I"/>
</dbReference>
<evidence type="ECO:0000256" key="3">
    <source>
        <dbReference type="ARBA" id="ARBA00023163"/>
    </source>
</evidence>
<dbReference type="PANTHER" id="PTHR30146">
    <property type="entry name" value="LACI-RELATED TRANSCRIPTIONAL REPRESSOR"/>
    <property type="match status" value="1"/>
</dbReference>
<evidence type="ECO:0000313" key="5">
    <source>
        <dbReference type="EMBL" id="MFC6361444.1"/>
    </source>
</evidence>
<dbReference type="RefSeq" id="WP_343877266.1">
    <property type="nucleotide sequence ID" value="NZ_BAAAFW010000058.1"/>
</dbReference>